<evidence type="ECO:0000256" key="4">
    <source>
        <dbReference type="ARBA" id="ARBA00022679"/>
    </source>
</evidence>
<evidence type="ECO:0000256" key="3">
    <source>
        <dbReference type="ARBA" id="ARBA00022527"/>
    </source>
</evidence>
<comment type="similarity">
    <text evidence="1">Belongs to the protein kinase superfamily. TKL Ser/Thr protein kinase family. RAF subfamily.</text>
</comment>
<evidence type="ECO:0000256" key="7">
    <source>
        <dbReference type="ARBA" id="ARBA00022840"/>
    </source>
</evidence>
<dbReference type="EMBL" id="KQ484477">
    <property type="protein sequence ID" value="KYP34938.1"/>
    <property type="molecule type" value="Genomic_DNA"/>
</dbReference>
<sequence>MEQIQASLALLLQNTSHLHGSSSNNGSSLDENKVGSGSFGDLYRGTYCSQDVGIKVLKPERTSTDMLREFAQEVYIMRKIRHKNVVQFIGACTRPPSLCIVTGK</sequence>
<dbReference type="InterPro" id="IPR001245">
    <property type="entry name" value="Ser-Thr/Tyr_kinase_cat_dom"/>
</dbReference>
<evidence type="ECO:0000256" key="6">
    <source>
        <dbReference type="ARBA" id="ARBA00022777"/>
    </source>
</evidence>
<dbReference type="GO" id="GO:0005524">
    <property type="term" value="F:ATP binding"/>
    <property type="evidence" value="ECO:0007669"/>
    <property type="project" value="UniProtKB-KW"/>
</dbReference>
<dbReference type="Pfam" id="PF07714">
    <property type="entry name" value="PK_Tyr_Ser-Thr"/>
    <property type="match status" value="1"/>
</dbReference>
<gene>
    <name evidence="11" type="ORF">KK1_044042</name>
</gene>
<dbReference type="FunFam" id="3.30.200.20:FF:000060">
    <property type="entry name" value="Serine/threonine-protein kinase isoform 1"/>
    <property type="match status" value="1"/>
</dbReference>
<dbReference type="InterPro" id="IPR000719">
    <property type="entry name" value="Prot_kinase_dom"/>
</dbReference>
<comment type="catalytic activity">
    <reaction evidence="9">
        <text>L-seryl-[protein] + ATP = O-phospho-L-seryl-[protein] + ADP + H(+)</text>
        <dbReference type="Rhea" id="RHEA:17989"/>
        <dbReference type="Rhea" id="RHEA-COMP:9863"/>
        <dbReference type="Rhea" id="RHEA-COMP:11604"/>
        <dbReference type="ChEBI" id="CHEBI:15378"/>
        <dbReference type="ChEBI" id="CHEBI:29999"/>
        <dbReference type="ChEBI" id="CHEBI:30616"/>
        <dbReference type="ChEBI" id="CHEBI:83421"/>
        <dbReference type="ChEBI" id="CHEBI:456216"/>
        <dbReference type="EC" id="2.7.11.1"/>
    </reaction>
</comment>
<evidence type="ECO:0000256" key="1">
    <source>
        <dbReference type="ARBA" id="ARBA00010507"/>
    </source>
</evidence>
<dbReference type="AlphaFoldDB" id="A0A151QX54"/>
<protein>
    <recommendedName>
        <fullName evidence="2">non-specific serine/threonine protein kinase</fullName>
        <ecNumber evidence="2">2.7.11.1</ecNumber>
    </recommendedName>
</protein>
<keyword evidence="5" id="KW-0547">Nucleotide-binding</keyword>
<comment type="catalytic activity">
    <reaction evidence="8">
        <text>L-threonyl-[protein] + ATP = O-phospho-L-threonyl-[protein] + ADP + H(+)</text>
        <dbReference type="Rhea" id="RHEA:46608"/>
        <dbReference type="Rhea" id="RHEA-COMP:11060"/>
        <dbReference type="Rhea" id="RHEA-COMP:11605"/>
        <dbReference type="ChEBI" id="CHEBI:15378"/>
        <dbReference type="ChEBI" id="CHEBI:30013"/>
        <dbReference type="ChEBI" id="CHEBI:30616"/>
        <dbReference type="ChEBI" id="CHEBI:61977"/>
        <dbReference type="ChEBI" id="CHEBI:456216"/>
        <dbReference type="EC" id="2.7.11.1"/>
    </reaction>
</comment>
<dbReference type="SUPFAM" id="SSF56112">
    <property type="entry name" value="Protein kinase-like (PK-like)"/>
    <property type="match status" value="1"/>
</dbReference>
<feature type="domain" description="Protein kinase" evidence="10">
    <location>
        <begin position="28"/>
        <end position="104"/>
    </location>
</feature>
<organism evidence="11 12">
    <name type="scientific">Cajanus cajan</name>
    <name type="common">Pigeon pea</name>
    <name type="synonym">Cajanus indicus</name>
    <dbReference type="NCBI Taxonomy" id="3821"/>
    <lineage>
        <taxon>Eukaryota</taxon>
        <taxon>Viridiplantae</taxon>
        <taxon>Streptophyta</taxon>
        <taxon>Embryophyta</taxon>
        <taxon>Tracheophyta</taxon>
        <taxon>Spermatophyta</taxon>
        <taxon>Magnoliopsida</taxon>
        <taxon>eudicotyledons</taxon>
        <taxon>Gunneridae</taxon>
        <taxon>Pentapetalae</taxon>
        <taxon>rosids</taxon>
        <taxon>fabids</taxon>
        <taxon>Fabales</taxon>
        <taxon>Fabaceae</taxon>
        <taxon>Papilionoideae</taxon>
        <taxon>50 kb inversion clade</taxon>
        <taxon>NPAAA clade</taxon>
        <taxon>indigoferoid/millettioid clade</taxon>
        <taxon>Phaseoleae</taxon>
        <taxon>Cajanus</taxon>
    </lineage>
</organism>
<dbReference type="Gene3D" id="3.30.200.20">
    <property type="entry name" value="Phosphorylase Kinase, domain 1"/>
    <property type="match status" value="1"/>
</dbReference>
<keyword evidence="3" id="KW-0723">Serine/threonine-protein kinase</keyword>
<dbReference type="GO" id="GO:0004674">
    <property type="term" value="F:protein serine/threonine kinase activity"/>
    <property type="evidence" value="ECO:0007669"/>
    <property type="project" value="UniProtKB-KW"/>
</dbReference>
<reference evidence="11" key="1">
    <citation type="journal article" date="2012" name="Nat. Biotechnol.">
        <title>Draft genome sequence of pigeonpea (Cajanus cajan), an orphan legume crop of resource-poor farmers.</title>
        <authorList>
            <person name="Varshney R.K."/>
            <person name="Chen W."/>
            <person name="Li Y."/>
            <person name="Bharti A.K."/>
            <person name="Saxena R.K."/>
            <person name="Schlueter J.A."/>
            <person name="Donoghue M.T."/>
            <person name="Azam S."/>
            <person name="Fan G."/>
            <person name="Whaley A.M."/>
            <person name="Farmer A.D."/>
            <person name="Sheridan J."/>
            <person name="Iwata A."/>
            <person name="Tuteja R."/>
            <person name="Penmetsa R.V."/>
            <person name="Wu W."/>
            <person name="Upadhyaya H.D."/>
            <person name="Yang S.P."/>
            <person name="Shah T."/>
            <person name="Saxena K.B."/>
            <person name="Michael T."/>
            <person name="McCombie W.R."/>
            <person name="Yang B."/>
            <person name="Zhang G."/>
            <person name="Yang H."/>
            <person name="Wang J."/>
            <person name="Spillane C."/>
            <person name="Cook D.R."/>
            <person name="May G.D."/>
            <person name="Xu X."/>
            <person name="Jackson S.A."/>
        </authorList>
    </citation>
    <scope>NUCLEOTIDE SEQUENCE [LARGE SCALE GENOMIC DNA]</scope>
</reference>
<keyword evidence="6 11" id="KW-0418">Kinase</keyword>
<dbReference type="PANTHER" id="PTHR44329">
    <property type="entry name" value="SERINE/THREONINE-PROTEIN KINASE TNNI3K-RELATED"/>
    <property type="match status" value="1"/>
</dbReference>
<evidence type="ECO:0000259" key="10">
    <source>
        <dbReference type="PROSITE" id="PS50011"/>
    </source>
</evidence>
<dbReference type="Proteomes" id="UP000075243">
    <property type="component" value="Unassembled WGS sequence"/>
</dbReference>
<accession>A0A151QX54</accession>
<keyword evidence="7" id="KW-0067">ATP-binding</keyword>
<evidence type="ECO:0000313" key="11">
    <source>
        <dbReference type="EMBL" id="KYP34938.1"/>
    </source>
</evidence>
<keyword evidence="12" id="KW-1185">Reference proteome</keyword>
<dbReference type="InterPro" id="IPR011009">
    <property type="entry name" value="Kinase-like_dom_sf"/>
</dbReference>
<keyword evidence="4" id="KW-0808">Transferase</keyword>
<dbReference type="Gramene" id="C.cajan_41090.t">
    <property type="protein sequence ID" value="C.cajan_41090.t"/>
    <property type="gene ID" value="C.cajan_41090"/>
</dbReference>
<evidence type="ECO:0000313" key="12">
    <source>
        <dbReference type="Proteomes" id="UP000075243"/>
    </source>
</evidence>
<name>A0A151QX54_CAJCA</name>
<evidence type="ECO:0000256" key="5">
    <source>
        <dbReference type="ARBA" id="ARBA00022741"/>
    </source>
</evidence>
<dbReference type="EC" id="2.7.11.1" evidence="2"/>
<evidence type="ECO:0000256" key="9">
    <source>
        <dbReference type="ARBA" id="ARBA00048679"/>
    </source>
</evidence>
<evidence type="ECO:0000256" key="2">
    <source>
        <dbReference type="ARBA" id="ARBA00012513"/>
    </source>
</evidence>
<proteinExistence type="inferred from homology"/>
<dbReference type="PROSITE" id="PS50011">
    <property type="entry name" value="PROTEIN_KINASE_DOM"/>
    <property type="match status" value="1"/>
</dbReference>
<evidence type="ECO:0000256" key="8">
    <source>
        <dbReference type="ARBA" id="ARBA00047899"/>
    </source>
</evidence>
<dbReference type="InterPro" id="IPR051681">
    <property type="entry name" value="Ser/Thr_Kinases-Pseudokinases"/>
</dbReference>
<dbReference type="PANTHER" id="PTHR44329:SF151">
    <property type="entry name" value="SERINE_THREONINE-PROTEIN KINASE STY17"/>
    <property type="match status" value="1"/>
</dbReference>